<reference evidence="1 2" key="1">
    <citation type="submission" date="2018-11" db="EMBL/GenBank/DDBJ databases">
        <authorList>
            <consortium name="Pathogen Informatics"/>
        </authorList>
    </citation>
    <scope>NUCLEOTIDE SEQUENCE [LARGE SCALE GENOMIC DNA]</scope>
    <source>
        <strain evidence="1 2">Zambia</strain>
    </source>
</reference>
<evidence type="ECO:0000313" key="1">
    <source>
        <dbReference type="EMBL" id="VDO86259.1"/>
    </source>
</evidence>
<protein>
    <submittedName>
        <fullName evidence="1">Uncharacterized protein</fullName>
    </submittedName>
</protein>
<gene>
    <name evidence="1" type="ORF">SMRZ_LOCUS9425</name>
</gene>
<name>A0A183M048_9TREM</name>
<accession>A0A183M048</accession>
<dbReference type="AlphaFoldDB" id="A0A183M048"/>
<organism evidence="1 2">
    <name type="scientific">Schistosoma margrebowiei</name>
    <dbReference type="NCBI Taxonomy" id="48269"/>
    <lineage>
        <taxon>Eukaryota</taxon>
        <taxon>Metazoa</taxon>
        <taxon>Spiralia</taxon>
        <taxon>Lophotrochozoa</taxon>
        <taxon>Platyhelminthes</taxon>
        <taxon>Trematoda</taxon>
        <taxon>Digenea</taxon>
        <taxon>Strigeidida</taxon>
        <taxon>Schistosomatoidea</taxon>
        <taxon>Schistosomatidae</taxon>
        <taxon>Schistosoma</taxon>
    </lineage>
</organism>
<dbReference type="Proteomes" id="UP000277204">
    <property type="component" value="Unassembled WGS sequence"/>
</dbReference>
<keyword evidence="2" id="KW-1185">Reference proteome</keyword>
<proteinExistence type="predicted"/>
<sequence length="84" mass="9669">MKLKLRRGWITGQTAIQRFNTAFLGDTGKLNKFRLAINNRFQALQGLLEEEKTTMEDNWNAVKEALSSMWQKVLSHQEGTSITK</sequence>
<dbReference type="EMBL" id="UZAI01004441">
    <property type="protein sequence ID" value="VDO86259.1"/>
    <property type="molecule type" value="Genomic_DNA"/>
</dbReference>
<evidence type="ECO:0000313" key="2">
    <source>
        <dbReference type="Proteomes" id="UP000277204"/>
    </source>
</evidence>